<organism evidence="2 3">
    <name type="scientific">Rubripirellula tenax</name>
    <dbReference type="NCBI Taxonomy" id="2528015"/>
    <lineage>
        <taxon>Bacteria</taxon>
        <taxon>Pseudomonadati</taxon>
        <taxon>Planctomycetota</taxon>
        <taxon>Planctomycetia</taxon>
        <taxon>Pirellulales</taxon>
        <taxon>Pirellulaceae</taxon>
        <taxon>Rubripirellula</taxon>
    </lineage>
</organism>
<dbReference type="EMBL" id="SJPW01000003">
    <property type="protein sequence ID" value="TWU56517.1"/>
    <property type="molecule type" value="Genomic_DNA"/>
</dbReference>
<dbReference type="Gene3D" id="2.60.40.10">
    <property type="entry name" value="Immunoglobulins"/>
    <property type="match status" value="1"/>
</dbReference>
<comment type="caution">
    <text evidence="2">The sequence shown here is derived from an EMBL/GenBank/DDBJ whole genome shotgun (WGS) entry which is preliminary data.</text>
</comment>
<dbReference type="RefSeq" id="WP_186775493.1">
    <property type="nucleotide sequence ID" value="NZ_SJPW01000003.1"/>
</dbReference>
<gene>
    <name evidence="2" type="ORF">Poly51_24280</name>
</gene>
<evidence type="ECO:0000313" key="2">
    <source>
        <dbReference type="EMBL" id="TWU56517.1"/>
    </source>
</evidence>
<evidence type="ECO:0008006" key="4">
    <source>
        <dbReference type="Google" id="ProtNLM"/>
    </source>
</evidence>
<dbReference type="Pfam" id="PF07610">
    <property type="entry name" value="DUF1573"/>
    <property type="match status" value="1"/>
</dbReference>
<feature type="chain" id="PRO_5022769347" description="DUF1573 domain-containing protein" evidence="1">
    <location>
        <begin position="22"/>
        <end position="424"/>
    </location>
</feature>
<reference evidence="2 3" key="1">
    <citation type="submission" date="2019-02" db="EMBL/GenBank/DDBJ databases">
        <title>Deep-cultivation of Planctomycetes and their phenomic and genomic characterization uncovers novel biology.</title>
        <authorList>
            <person name="Wiegand S."/>
            <person name="Jogler M."/>
            <person name="Boedeker C."/>
            <person name="Pinto D."/>
            <person name="Vollmers J."/>
            <person name="Rivas-Marin E."/>
            <person name="Kohn T."/>
            <person name="Peeters S.H."/>
            <person name="Heuer A."/>
            <person name="Rast P."/>
            <person name="Oberbeckmann S."/>
            <person name="Bunk B."/>
            <person name="Jeske O."/>
            <person name="Meyerdierks A."/>
            <person name="Storesund J.E."/>
            <person name="Kallscheuer N."/>
            <person name="Luecker S."/>
            <person name="Lage O.M."/>
            <person name="Pohl T."/>
            <person name="Merkel B.J."/>
            <person name="Hornburger P."/>
            <person name="Mueller R.-W."/>
            <person name="Bruemmer F."/>
            <person name="Labrenz M."/>
            <person name="Spormann A.M."/>
            <person name="Op Den Camp H."/>
            <person name="Overmann J."/>
            <person name="Amann R."/>
            <person name="Jetten M.S.M."/>
            <person name="Mascher T."/>
            <person name="Medema M.H."/>
            <person name="Devos D.P."/>
            <person name="Kaster A.-K."/>
            <person name="Ovreas L."/>
            <person name="Rohde M."/>
            <person name="Galperin M.Y."/>
            <person name="Jogler C."/>
        </authorList>
    </citation>
    <scope>NUCLEOTIDE SEQUENCE [LARGE SCALE GENOMIC DNA]</scope>
    <source>
        <strain evidence="2 3">Poly51</strain>
    </source>
</reference>
<dbReference type="InterPro" id="IPR011467">
    <property type="entry name" value="DUF1573"/>
</dbReference>
<name>A0A5C6F7T2_9BACT</name>
<sequence precursor="true">MKTFIFIAFLSGLIGASAAWAINQSRYGYREALFGPFDMAGTVTSENVAEVLDKREKKKVGKVVIDDDLDYDFGVMSPGQEGEKTFRIRNEGEGPLKLRVGASTCKCTLGALNKEILEPGEETEIKLTWTVKGGSTDFGQSAQLLTDDPKSVAITLKISGKVIQDFQLVPDVWTFGEIATGDSFEITGDIYNYTGTTIETTDLKFTSDSMTELADIEVQPLDKADYMEGGEAAVQAFRVVAKIKPGMKQGDISQNLLVGFNNIGDPAKADDGDETVSTEEDTAEASGRYITVPVKGRLVGPLRMLESSKLTMWAGEYLYDFGRIGPDGELKAKTFVVLKGDERDNTTLTVGETRPGGVVRAVLGEPKSRGSMVLYPLEIELVPSDETISRLGKDSRDYGSIWIKSDNPKVSSMRVVLKFAIEGR</sequence>
<proteinExistence type="predicted"/>
<keyword evidence="3" id="KW-1185">Reference proteome</keyword>
<dbReference type="Proteomes" id="UP000318288">
    <property type="component" value="Unassembled WGS sequence"/>
</dbReference>
<evidence type="ECO:0000313" key="3">
    <source>
        <dbReference type="Proteomes" id="UP000318288"/>
    </source>
</evidence>
<feature type="signal peptide" evidence="1">
    <location>
        <begin position="1"/>
        <end position="21"/>
    </location>
</feature>
<dbReference type="AlphaFoldDB" id="A0A5C6F7T2"/>
<dbReference type="PANTHER" id="PTHR37833:SF1">
    <property type="entry name" value="SIGNAL PEPTIDE PROTEIN"/>
    <property type="match status" value="1"/>
</dbReference>
<protein>
    <recommendedName>
        <fullName evidence="4">DUF1573 domain-containing protein</fullName>
    </recommendedName>
</protein>
<evidence type="ECO:0000256" key="1">
    <source>
        <dbReference type="SAM" id="SignalP"/>
    </source>
</evidence>
<dbReference type="PANTHER" id="PTHR37833">
    <property type="entry name" value="LIPOPROTEIN-RELATED"/>
    <property type="match status" value="1"/>
</dbReference>
<dbReference type="InterPro" id="IPR013783">
    <property type="entry name" value="Ig-like_fold"/>
</dbReference>
<keyword evidence="1" id="KW-0732">Signal</keyword>
<accession>A0A5C6F7T2</accession>